<evidence type="ECO:0000256" key="5">
    <source>
        <dbReference type="ARBA" id="ARBA00022989"/>
    </source>
</evidence>
<dbReference type="HOGENOM" id="CLU_022654_0_0_11"/>
<evidence type="ECO:0000256" key="6">
    <source>
        <dbReference type="ARBA" id="ARBA00023136"/>
    </source>
</evidence>
<proteinExistence type="inferred from homology"/>
<dbReference type="STRING" id="640132.Srot_1369"/>
<organism evidence="9 10">
    <name type="scientific">Segniliparus rotundus (strain ATCC BAA-972 / CDC 1076 / CIP 108378 / DSM 44985 / JCM 13578)</name>
    <dbReference type="NCBI Taxonomy" id="640132"/>
    <lineage>
        <taxon>Bacteria</taxon>
        <taxon>Bacillati</taxon>
        <taxon>Actinomycetota</taxon>
        <taxon>Actinomycetes</taxon>
        <taxon>Mycobacteriales</taxon>
        <taxon>Segniliparaceae</taxon>
        <taxon>Segniliparus</taxon>
    </lineage>
</organism>
<keyword evidence="3" id="KW-1003">Cell membrane</keyword>
<keyword evidence="10" id="KW-1185">Reference proteome</keyword>
<feature type="compositionally biased region" description="Pro residues" evidence="7">
    <location>
        <begin position="676"/>
        <end position="685"/>
    </location>
</feature>
<keyword evidence="4" id="KW-0812">Transmembrane</keyword>
<evidence type="ECO:0000256" key="4">
    <source>
        <dbReference type="ARBA" id="ARBA00022692"/>
    </source>
</evidence>
<gene>
    <name evidence="9" type="ordered locus">Srot_1369</name>
</gene>
<dbReference type="GO" id="GO:0005886">
    <property type="term" value="C:plasma membrane"/>
    <property type="evidence" value="ECO:0007669"/>
    <property type="project" value="UniProtKB-SubCell"/>
</dbReference>
<sequence>MSAPAPAPAPDHLDMAFRNRQSSTARRTKEEVAAFKAKQKADKKAEGQLRPGHKAFLVSLELRPKNLVPAEIVSVLSFFVLASVKAPLWAVIAVPAVLGLLLILRVRGKSLTTRIGTLTSYLWRKMAKPNKKLGPDHIPHAFDVSGEGGALFGFRWDDDLLISVLHITPRPYEATTLTPRDIQTDDIVSLDTLAASLNQYKDIVLDGIDVISHGWRAPNNAPYTQVYESILGKLPAIAYRSVWVVLRLNPLHCTEAIEKRGGGPEGVLKTMMSATSRVAHRLRESGQRVNILSAAQMNTAIGRLSEGLRFDDMTESWKEIQGGQYRHFTTFQISPAAFSRAGLTQLWTVPSNLTTVTLRLRPVGGNIDVRDYVQLSGFVRYLTPKELTSPPLPTLSRLSGEQLKGFLASLPFGARSLEAPAPGITAATKRLRELRIQASGCGQLIGANQNGQAVTMALFGVATSSQQSTNVEIISEIQFAQQVVLRALCVGARVLVHTNRPQAWQGMVSVVNSRKALWLAGGQAAAERSSTSGREFNVMVFDGVDVQMHGSEITVIRVKPPGSEKTPEVDLALVQNPQSPGQVKVITEDKEFVLNMVNPREELRFYGQGRQSPPQQAVASGPGGSGLPPRPASARPAPGLPPGPGGPRPAMGPGPVPQRPPFGPPGGTGGVNRPTGPGPVGPRPAAPGSGGNRSPMPPQAPRPSGPAPGPMGPAPGQSPYGQPPQPGPRHTKP</sequence>
<dbReference type="OrthoDB" id="4152590at2"/>
<dbReference type="KEGG" id="srt:Srot_1369"/>
<dbReference type="InterPro" id="IPR050051">
    <property type="entry name" value="EccE_dom"/>
</dbReference>
<comment type="similarity">
    <text evidence="2">Belongs to the EccE family.</text>
</comment>
<keyword evidence="5" id="KW-1133">Transmembrane helix</keyword>
<dbReference type="Proteomes" id="UP000002247">
    <property type="component" value="Chromosome"/>
</dbReference>
<name>D6Z7A3_SEGRD</name>
<accession>D6Z7A3</accession>
<dbReference type="NCBIfam" id="TIGR03923">
    <property type="entry name" value="T7SS_EccE"/>
    <property type="match status" value="1"/>
</dbReference>
<evidence type="ECO:0000256" key="2">
    <source>
        <dbReference type="ARBA" id="ARBA00007759"/>
    </source>
</evidence>
<evidence type="ECO:0000313" key="9">
    <source>
        <dbReference type="EMBL" id="ADG97833.1"/>
    </source>
</evidence>
<feature type="compositionally biased region" description="Pro residues" evidence="7">
    <location>
        <begin position="695"/>
        <end position="713"/>
    </location>
</feature>
<dbReference type="eggNOG" id="ENOG50331Q0">
    <property type="taxonomic scope" value="Bacteria"/>
</dbReference>
<dbReference type="InterPro" id="IPR021368">
    <property type="entry name" value="T7SS_EccE"/>
</dbReference>
<feature type="region of interest" description="Disordered" evidence="7">
    <location>
        <begin position="607"/>
        <end position="733"/>
    </location>
</feature>
<dbReference type="AlphaFoldDB" id="D6Z7A3"/>
<evidence type="ECO:0000256" key="3">
    <source>
        <dbReference type="ARBA" id="ARBA00022475"/>
    </source>
</evidence>
<dbReference type="Pfam" id="PF11203">
    <property type="entry name" value="EccE"/>
    <property type="match status" value="1"/>
</dbReference>
<reference evidence="9 10" key="1">
    <citation type="journal article" date="2010" name="Stand. Genomic Sci.">
        <title>Complete genome sequence of Segniliparus rotundus type strain (CDC 1076).</title>
        <authorList>
            <person name="Sikorski J."/>
            <person name="Lapidus A."/>
            <person name="Copeland A."/>
            <person name="Misra M."/>
            <person name="Glavina Del Rio T."/>
            <person name="Nolan M."/>
            <person name="Lucas S."/>
            <person name="Chen F."/>
            <person name="Tice H."/>
            <person name="Cheng J.F."/>
            <person name="Jando M."/>
            <person name="Schneider S."/>
            <person name="Bruce D."/>
            <person name="Goodwin L."/>
            <person name="Pitluck S."/>
            <person name="Liolios K."/>
            <person name="Mikhailova N."/>
            <person name="Pati A."/>
            <person name="Ivanova N."/>
            <person name="Mavromatis K."/>
            <person name="Chen A."/>
            <person name="Palaniappan K."/>
            <person name="Chertkov O."/>
            <person name="Land M."/>
            <person name="Hauser L."/>
            <person name="Chang Y.J."/>
            <person name="Jeffries C.D."/>
            <person name="Brettin T."/>
            <person name="Detter J.C."/>
            <person name="Han C."/>
            <person name="Rohde M."/>
            <person name="Goker M."/>
            <person name="Bristow J."/>
            <person name="Eisen J.A."/>
            <person name="Markowitz V."/>
            <person name="Hugenholtz P."/>
            <person name="Kyrpides N.C."/>
            <person name="Klenk H.P."/>
        </authorList>
    </citation>
    <scope>NUCLEOTIDE SEQUENCE [LARGE SCALE GENOMIC DNA]</scope>
    <source>
        <strain evidence="10">ATCC BAA-972 / CDC 1076 / CIP 108378 / DSM 44985 / JCM 13578</strain>
    </source>
</reference>
<evidence type="ECO:0000256" key="7">
    <source>
        <dbReference type="SAM" id="MobiDB-lite"/>
    </source>
</evidence>
<protein>
    <recommendedName>
        <fullName evidence="8">Type VII secretion system protein EccE domain-containing protein</fullName>
    </recommendedName>
</protein>
<keyword evidence="6" id="KW-0472">Membrane</keyword>
<feature type="compositionally biased region" description="Pro residues" evidence="7">
    <location>
        <begin position="638"/>
        <end position="664"/>
    </location>
</feature>
<feature type="region of interest" description="Disordered" evidence="7">
    <location>
        <begin position="1"/>
        <end position="30"/>
    </location>
</feature>
<evidence type="ECO:0000259" key="8">
    <source>
        <dbReference type="Pfam" id="PF11203"/>
    </source>
</evidence>
<feature type="domain" description="Type VII secretion system protein EccE" evidence="8">
    <location>
        <begin position="236"/>
        <end position="333"/>
    </location>
</feature>
<dbReference type="EMBL" id="CP001958">
    <property type="protein sequence ID" value="ADG97833.1"/>
    <property type="molecule type" value="Genomic_DNA"/>
</dbReference>
<evidence type="ECO:0000313" key="10">
    <source>
        <dbReference type="Proteomes" id="UP000002247"/>
    </source>
</evidence>
<evidence type="ECO:0000256" key="1">
    <source>
        <dbReference type="ARBA" id="ARBA00004236"/>
    </source>
</evidence>
<dbReference type="RefSeq" id="WP_013138287.1">
    <property type="nucleotide sequence ID" value="NC_014168.1"/>
</dbReference>
<comment type="subcellular location">
    <subcellularLocation>
        <location evidence="1">Cell membrane</location>
    </subcellularLocation>
</comment>